<dbReference type="AlphaFoldDB" id="A0A4V1BE09"/>
<evidence type="ECO:0000313" key="4">
    <source>
        <dbReference type="Proteomes" id="UP000294894"/>
    </source>
</evidence>
<dbReference type="InterPro" id="IPR015942">
    <property type="entry name" value="Asp/Glu/hydantoin_racemase"/>
</dbReference>
<evidence type="ECO:0000256" key="1">
    <source>
        <dbReference type="ARBA" id="ARBA00007847"/>
    </source>
</evidence>
<protein>
    <submittedName>
        <fullName evidence="3">Amino acid racemase</fullName>
        <ecNumber evidence="3">5.1.1.-</ecNumber>
    </submittedName>
</protein>
<sequence>MKTIGLIGGMSWHSTASYYRIINETVAQRLGGHSSAQIALQSLDFAAVRQCQVEDDWAGAGDLLSRAAAGCVAGGADVVAICTNLMHKVAPAVEASVDVPLLHIADAVAGVAAAHGWDRLGILGARWVMEEPFYAERLARHGITAMVPEADDRTLVDRVVFDELTRGVVAAESRAAYVGVIDRLAQRGAQAVVLACTEIGLLVGPDDSPLPVVDSAEAHARALAELALTERVPA</sequence>
<proteinExistence type="inferred from homology"/>
<dbReference type="InterPro" id="IPR004380">
    <property type="entry name" value="Asp_race"/>
</dbReference>
<dbReference type="Pfam" id="PF01177">
    <property type="entry name" value="Asp_Glu_race"/>
    <property type="match status" value="1"/>
</dbReference>
<dbReference type="EMBL" id="CP038267">
    <property type="protein sequence ID" value="QBR92982.1"/>
    <property type="molecule type" value="Genomic_DNA"/>
</dbReference>
<dbReference type="PANTHER" id="PTHR21198:SF7">
    <property type="entry name" value="ASPARTATE-GLUTAMATE RACEMASE FAMILY"/>
    <property type="match status" value="1"/>
</dbReference>
<dbReference type="RefSeq" id="WP_135077942.1">
    <property type="nucleotide sequence ID" value="NZ_CP038267.1"/>
</dbReference>
<keyword evidence="2 3" id="KW-0413">Isomerase</keyword>
<organism evidence="3 4">
    <name type="scientific">Nocardioides euryhalodurans</name>
    <dbReference type="NCBI Taxonomy" id="2518370"/>
    <lineage>
        <taxon>Bacteria</taxon>
        <taxon>Bacillati</taxon>
        <taxon>Actinomycetota</taxon>
        <taxon>Actinomycetes</taxon>
        <taxon>Propionibacteriales</taxon>
        <taxon>Nocardioidaceae</taxon>
        <taxon>Nocardioides</taxon>
    </lineage>
</organism>
<name>A0A4V1BE09_9ACTN</name>
<dbReference type="SUPFAM" id="SSF53681">
    <property type="entry name" value="Aspartate/glutamate racemase"/>
    <property type="match status" value="2"/>
</dbReference>
<comment type="similarity">
    <text evidence="1">Belongs to the aspartate/glutamate racemases family.</text>
</comment>
<reference evidence="3 4" key="1">
    <citation type="submission" date="2019-03" db="EMBL/GenBank/DDBJ databases">
        <title>Three New Species of Nocardioides, Nocardioides euryhalodurans sp. nov., Nocardioides seonyuensis sp. nov. and Nocardioides eburneoflavus sp. nov., Iolated from Soil.</title>
        <authorList>
            <person name="Roh S.G."/>
            <person name="Lee C."/>
            <person name="Kim M.-K."/>
            <person name="Kim S.B."/>
        </authorList>
    </citation>
    <scope>NUCLEOTIDE SEQUENCE [LARGE SCALE GENOMIC DNA]</scope>
    <source>
        <strain evidence="3 4">MMS17-SY117</strain>
    </source>
</reference>
<dbReference type="Proteomes" id="UP000294894">
    <property type="component" value="Chromosome"/>
</dbReference>
<dbReference type="NCBIfam" id="TIGR00035">
    <property type="entry name" value="asp_race"/>
    <property type="match status" value="1"/>
</dbReference>
<keyword evidence="4" id="KW-1185">Reference proteome</keyword>
<dbReference type="KEGG" id="noy:EXE57_12400"/>
<gene>
    <name evidence="3" type="ORF">EXE57_12400</name>
</gene>
<dbReference type="GO" id="GO:0047661">
    <property type="term" value="F:amino-acid racemase activity"/>
    <property type="evidence" value="ECO:0007669"/>
    <property type="project" value="InterPro"/>
</dbReference>
<evidence type="ECO:0000256" key="2">
    <source>
        <dbReference type="ARBA" id="ARBA00023235"/>
    </source>
</evidence>
<evidence type="ECO:0000313" key="3">
    <source>
        <dbReference type="EMBL" id="QBR92982.1"/>
    </source>
</evidence>
<dbReference type="OrthoDB" id="9803739at2"/>
<accession>A0A4V1BE09</accession>
<dbReference type="EC" id="5.1.1.-" evidence="3"/>
<dbReference type="InterPro" id="IPR001920">
    <property type="entry name" value="Asp/Glu_race"/>
</dbReference>
<dbReference type="Gene3D" id="3.40.50.1860">
    <property type="match status" value="2"/>
</dbReference>
<dbReference type="PANTHER" id="PTHR21198">
    <property type="entry name" value="GLUTAMATE RACEMASE"/>
    <property type="match status" value="1"/>
</dbReference>